<name>A0A564WBG7_9PROT</name>
<comment type="similarity">
    <text evidence="5">Belongs to the CheB family.</text>
</comment>
<feature type="domain" description="Response regulatory" evidence="9">
    <location>
        <begin position="22"/>
        <end position="141"/>
    </location>
</feature>
<comment type="domain">
    <text evidence="5">Contains a C-terminal catalytic domain, and an N-terminal region which modulates catalytic activity.</text>
</comment>
<dbReference type="GO" id="GO:0006935">
    <property type="term" value="P:chemotaxis"/>
    <property type="evidence" value="ECO:0007669"/>
    <property type="project" value="UniProtKB-UniRule"/>
</dbReference>
<comment type="subcellular location">
    <subcellularLocation>
        <location evidence="5">Cytoplasm</location>
    </subcellularLocation>
</comment>
<feature type="active site" evidence="5 6">
    <location>
        <position position="206"/>
    </location>
</feature>
<feature type="domain" description="CheB-type methylesterase" evidence="10">
    <location>
        <begin position="194"/>
        <end position="389"/>
    </location>
</feature>
<feature type="active site" evidence="5 6">
    <location>
        <position position="234"/>
    </location>
</feature>
<evidence type="ECO:0000313" key="12">
    <source>
        <dbReference type="Proteomes" id="UP000326641"/>
    </source>
</evidence>
<accession>A0A564WBG7</accession>
<dbReference type="InterPro" id="IPR000673">
    <property type="entry name" value="Sig_transdc_resp-reg_Me-estase"/>
</dbReference>
<comment type="function">
    <text evidence="5">Involved in chemotaxis. Part of a chemotaxis signal transduction system that modulates chemotaxis in response to various stimuli. Catalyzes the demethylation of specific methylglutamate residues introduced into the chemoreceptors (methyl-accepting chemotaxis proteins or MCP) by CheR. Also mediates the irreversible deamidation of specific glutamine residues to glutamic acid.</text>
</comment>
<dbReference type="AlphaFoldDB" id="A0A564WBG7"/>
<dbReference type="Pfam" id="PF00072">
    <property type="entry name" value="Response_reg"/>
    <property type="match status" value="1"/>
</dbReference>
<dbReference type="SMART" id="SM00448">
    <property type="entry name" value="REC"/>
    <property type="match status" value="1"/>
</dbReference>
<dbReference type="Gene3D" id="3.40.50.2300">
    <property type="match status" value="1"/>
</dbReference>
<evidence type="ECO:0000256" key="2">
    <source>
        <dbReference type="ARBA" id="ARBA00022500"/>
    </source>
</evidence>
<gene>
    <name evidence="5 11" type="primary">cheB</name>
    <name evidence="11" type="ORF">DF3PA_110050</name>
</gene>
<dbReference type="CDD" id="cd17541">
    <property type="entry name" value="REC_CheB-like"/>
    <property type="match status" value="1"/>
</dbReference>
<dbReference type="GO" id="GO:0000156">
    <property type="term" value="F:phosphorelay response regulator activity"/>
    <property type="evidence" value="ECO:0007669"/>
    <property type="project" value="InterPro"/>
</dbReference>
<evidence type="ECO:0000259" key="9">
    <source>
        <dbReference type="PROSITE" id="PS50110"/>
    </source>
</evidence>
<feature type="active site" evidence="5 6">
    <location>
        <position position="331"/>
    </location>
</feature>
<dbReference type="PIRSF" id="PIRSF000876">
    <property type="entry name" value="RR_chemtxs_CheB"/>
    <property type="match status" value="1"/>
</dbReference>
<dbReference type="SUPFAM" id="SSF52738">
    <property type="entry name" value="Methylesterase CheB, C-terminal domain"/>
    <property type="match status" value="1"/>
</dbReference>
<organism evidence="11 12">
    <name type="scientific">Candidatus Defluviicoccus seviourii</name>
    <dbReference type="NCBI Taxonomy" id="2565273"/>
    <lineage>
        <taxon>Bacteria</taxon>
        <taxon>Pseudomonadati</taxon>
        <taxon>Pseudomonadota</taxon>
        <taxon>Alphaproteobacteria</taxon>
        <taxon>Rhodospirillales</taxon>
        <taxon>Rhodospirillaceae</taxon>
        <taxon>Defluviicoccus</taxon>
    </lineage>
</organism>
<dbReference type="EC" id="3.1.1.61" evidence="5"/>
<dbReference type="InterPro" id="IPR001789">
    <property type="entry name" value="Sig_transdc_resp-reg_receiver"/>
</dbReference>
<comment type="catalytic activity">
    <reaction evidence="4 5">
        <text>[protein]-L-glutamate 5-O-methyl ester + H2O = L-glutamyl-[protein] + methanol + H(+)</text>
        <dbReference type="Rhea" id="RHEA:23236"/>
        <dbReference type="Rhea" id="RHEA-COMP:10208"/>
        <dbReference type="Rhea" id="RHEA-COMP:10311"/>
        <dbReference type="ChEBI" id="CHEBI:15377"/>
        <dbReference type="ChEBI" id="CHEBI:15378"/>
        <dbReference type="ChEBI" id="CHEBI:17790"/>
        <dbReference type="ChEBI" id="CHEBI:29973"/>
        <dbReference type="ChEBI" id="CHEBI:82795"/>
        <dbReference type="EC" id="3.1.1.61"/>
    </reaction>
</comment>
<dbReference type="EMBL" id="UXAT02000003">
    <property type="protein sequence ID" value="VUX45316.1"/>
    <property type="molecule type" value="Genomic_DNA"/>
</dbReference>
<proteinExistence type="inferred from homology"/>
<comment type="catalytic activity">
    <reaction evidence="5">
        <text>L-glutaminyl-[protein] + H2O = L-glutamyl-[protein] + NH4(+)</text>
        <dbReference type="Rhea" id="RHEA:16441"/>
        <dbReference type="Rhea" id="RHEA-COMP:10207"/>
        <dbReference type="Rhea" id="RHEA-COMP:10208"/>
        <dbReference type="ChEBI" id="CHEBI:15377"/>
        <dbReference type="ChEBI" id="CHEBI:28938"/>
        <dbReference type="ChEBI" id="CHEBI:29973"/>
        <dbReference type="ChEBI" id="CHEBI:30011"/>
        <dbReference type="EC" id="3.5.1.44"/>
    </reaction>
</comment>
<dbReference type="GO" id="GO:0008984">
    <property type="term" value="F:protein-glutamate methylesterase activity"/>
    <property type="evidence" value="ECO:0007669"/>
    <property type="project" value="UniProtKB-UniRule"/>
</dbReference>
<sequence length="389" mass="40382">MNVLPGTKPVSRAAVIADAPYRVMVVDDSAIVRGLINRMLEGDPSIAVAASVGNGATAVAQFERDRAIDVIVLDIEMPVMDGLEALQRLLALDPCVQVVMASTLTQRNAEVSLKALQAGAADYVPKPSTQRLSGAQEFARELVAKVKALGARRRQIDREAGRSRGIVPPAASPVRPSGRTASPARLPITLQPAAGSRPDVIAIGCSTGGPQALQTLFAGLRSGALMQPILITQHMPAMFTTILAEHLQKQSGRPCAEAVDGTPLVPGQIVLARGDWHMRVESRGAQGAVVRCNQEPPENFCRPAVDPMLRSVAQVFGGRALAVILTGMGSDGLEGGRAVVAAGGTLFAQDEATSVVWGMPGAVASAGLCTAVLPLADLAPAILKRATGS</sequence>
<keyword evidence="1 5" id="KW-0963">Cytoplasm</keyword>
<dbReference type="HAMAP" id="MF_00099">
    <property type="entry name" value="CheB_chemtxs"/>
    <property type="match status" value="1"/>
</dbReference>
<dbReference type="InterPro" id="IPR035909">
    <property type="entry name" value="CheB_C"/>
</dbReference>
<dbReference type="InterPro" id="IPR008248">
    <property type="entry name" value="CheB-like"/>
</dbReference>
<dbReference type="PROSITE" id="PS50122">
    <property type="entry name" value="CHEB"/>
    <property type="match status" value="1"/>
</dbReference>
<comment type="caution">
    <text evidence="11">The sequence shown here is derived from an EMBL/GenBank/DDBJ whole genome shotgun (WGS) entry which is preliminary data.</text>
</comment>
<evidence type="ECO:0000256" key="7">
    <source>
        <dbReference type="PROSITE-ProRule" id="PRU00169"/>
    </source>
</evidence>
<keyword evidence="3 5" id="KW-0378">Hydrolase</keyword>
<keyword evidence="5 7" id="KW-0597">Phosphoprotein</keyword>
<dbReference type="Gene3D" id="3.40.50.180">
    <property type="entry name" value="Methylesterase CheB, C-terminal domain"/>
    <property type="match status" value="1"/>
</dbReference>
<keyword evidence="2 5" id="KW-0145">Chemotaxis</keyword>
<evidence type="ECO:0000256" key="8">
    <source>
        <dbReference type="SAM" id="MobiDB-lite"/>
    </source>
</evidence>
<dbReference type="NCBIfam" id="NF001965">
    <property type="entry name" value="PRK00742.1"/>
    <property type="match status" value="1"/>
</dbReference>
<evidence type="ECO:0000256" key="4">
    <source>
        <dbReference type="ARBA" id="ARBA00048267"/>
    </source>
</evidence>
<protein>
    <recommendedName>
        <fullName evidence="5">Protein-glutamate methylesterase/protein-glutamine glutaminase</fullName>
        <ecNumber evidence="5">3.1.1.61</ecNumber>
        <ecNumber evidence="5">3.5.1.44</ecNumber>
    </recommendedName>
</protein>
<dbReference type="EC" id="3.5.1.44" evidence="5"/>
<evidence type="ECO:0000313" key="11">
    <source>
        <dbReference type="EMBL" id="VUX45316.1"/>
    </source>
</evidence>
<evidence type="ECO:0000259" key="10">
    <source>
        <dbReference type="PROSITE" id="PS50122"/>
    </source>
</evidence>
<reference evidence="11" key="1">
    <citation type="submission" date="2018-11" db="EMBL/GenBank/DDBJ databases">
        <authorList>
            <person name="Onetto C."/>
        </authorList>
    </citation>
    <scope>NUCLEOTIDE SEQUENCE [LARGE SCALE GENOMIC DNA]</scope>
</reference>
<feature type="region of interest" description="Disordered" evidence="8">
    <location>
        <begin position="159"/>
        <end position="184"/>
    </location>
</feature>
<feature type="modified residue" description="4-aspartylphosphate" evidence="5 7">
    <location>
        <position position="74"/>
    </location>
</feature>
<evidence type="ECO:0000256" key="3">
    <source>
        <dbReference type="ARBA" id="ARBA00022801"/>
    </source>
</evidence>
<dbReference type="GO" id="GO:0050568">
    <property type="term" value="F:protein-glutamine glutaminase activity"/>
    <property type="evidence" value="ECO:0007669"/>
    <property type="project" value="UniProtKB-UniRule"/>
</dbReference>
<evidence type="ECO:0000256" key="6">
    <source>
        <dbReference type="PROSITE-ProRule" id="PRU00050"/>
    </source>
</evidence>
<keyword evidence="12" id="KW-1185">Reference proteome</keyword>
<evidence type="ECO:0000256" key="1">
    <source>
        <dbReference type="ARBA" id="ARBA00022490"/>
    </source>
</evidence>
<dbReference type="InterPro" id="IPR011006">
    <property type="entry name" value="CheY-like_superfamily"/>
</dbReference>
<comment type="PTM">
    <text evidence="5">Phosphorylated by CheA. Phosphorylation of the N-terminal regulatory domain activates the methylesterase activity.</text>
</comment>
<dbReference type="Proteomes" id="UP000326641">
    <property type="component" value="Unassembled WGS sequence"/>
</dbReference>
<dbReference type="Pfam" id="PF01339">
    <property type="entry name" value="CheB_methylest"/>
    <property type="match status" value="1"/>
</dbReference>
<dbReference type="SUPFAM" id="SSF52172">
    <property type="entry name" value="CheY-like"/>
    <property type="match status" value="1"/>
</dbReference>
<dbReference type="PROSITE" id="PS50110">
    <property type="entry name" value="RESPONSE_REGULATORY"/>
    <property type="match status" value="1"/>
</dbReference>
<dbReference type="PANTHER" id="PTHR42872">
    <property type="entry name" value="PROTEIN-GLUTAMATE METHYLESTERASE/PROTEIN-GLUTAMINE GLUTAMINASE"/>
    <property type="match status" value="1"/>
</dbReference>
<dbReference type="GO" id="GO:0005737">
    <property type="term" value="C:cytoplasm"/>
    <property type="evidence" value="ECO:0007669"/>
    <property type="project" value="UniProtKB-SubCell"/>
</dbReference>
<evidence type="ECO:0000256" key="5">
    <source>
        <dbReference type="HAMAP-Rule" id="MF_00099"/>
    </source>
</evidence>
<dbReference type="CDD" id="cd16432">
    <property type="entry name" value="CheB_Rec"/>
    <property type="match status" value="1"/>
</dbReference>
<dbReference type="PANTHER" id="PTHR42872:SF3">
    <property type="entry name" value="PROTEIN-GLUTAMATE METHYLESTERASE_PROTEIN-GLUTAMINE GLUTAMINASE 1"/>
    <property type="match status" value="1"/>
</dbReference>